<dbReference type="Proteomes" id="UP001163262">
    <property type="component" value="Chromosome"/>
</dbReference>
<evidence type="ECO:0000256" key="6">
    <source>
        <dbReference type="ARBA" id="ARBA00022679"/>
    </source>
</evidence>
<proteinExistence type="inferred from homology"/>
<evidence type="ECO:0000313" key="14">
    <source>
        <dbReference type="Proteomes" id="UP001163262"/>
    </source>
</evidence>
<keyword evidence="5 10" id="KW-0489">Methyltransferase</keyword>
<evidence type="ECO:0000256" key="7">
    <source>
        <dbReference type="ARBA" id="ARBA00022691"/>
    </source>
</evidence>
<evidence type="ECO:0000256" key="8">
    <source>
        <dbReference type="ARBA" id="ARBA00025699"/>
    </source>
</evidence>
<dbReference type="GO" id="GO:0070042">
    <property type="term" value="F:rRNA (uridine-N3-)-methyltransferase activity"/>
    <property type="evidence" value="ECO:0007669"/>
    <property type="project" value="TreeGrafter"/>
</dbReference>
<keyword evidence="4 10" id="KW-0698">rRNA processing</keyword>
<dbReference type="Gene3D" id="2.40.240.20">
    <property type="entry name" value="Hypothetical PUA domain-like, domain 1"/>
    <property type="match status" value="1"/>
</dbReference>
<organism evidence="13 14">
    <name type="scientific">Capnocytophaga ochracea</name>
    <dbReference type="NCBI Taxonomy" id="1018"/>
    <lineage>
        <taxon>Bacteria</taxon>
        <taxon>Pseudomonadati</taxon>
        <taxon>Bacteroidota</taxon>
        <taxon>Flavobacteriia</taxon>
        <taxon>Flavobacteriales</taxon>
        <taxon>Flavobacteriaceae</taxon>
        <taxon>Capnocytophaga</taxon>
    </lineage>
</organism>
<dbReference type="GO" id="GO:0070475">
    <property type="term" value="P:rRNA base methylation"/>
    <property type="evidence" value="ECO:0007669"/>
    <property type="project" value="TreeGrafter"/>
</dbReference>
<dbReference type="Pfam" id="PF04452">
    <property type="entry name" value="Methyltrans_RNA"/>
    <property type="match status" value="1"/>
</dbReference>
<evidence type="ECO:0000256" key="9">
    <source>
        <dbReference type="ARBA" id="ARBA00047944"/>
    </source>
</evidence>
<dbReference type="GO" id="GO:0005737">
    <property type="term" value="C:cytoplasm"/>
    <property type="evidence" value="ECO:0007669"/>
    <property type="project" value="UniProtKB-SubCell"/>
</dbReference>
<protein>
    <recommendedName>
        <fullName evidence="10">Ribosomal RNA small subunit methyltransferase E</fullName>
        <ecNumber evidence="10">2.1.1.193</ecNumber>
    </recommendedName>
</protein>
<evidence type="ECO:0000256" key="10">
    <source>
        <dbReference type="PIRNR" id="PIRNR015601"/>
    </source>
</evidence>
<reference evidence="13" key="1">
    <citation type="submission" date="2022-10" db="EMBL/GenBank/DDBJ databases">
        <title>Complete genome sequence of Capnocytophaga ochracea KCOM 2812 isolated from actinomycosis lesion.</title>
        <authorList>
            <person name="Kook J.-K."/>
            <person name="Park S.-N."/>
            <person name="Lim Y.K."/>
        </authorList>
    </citation>
    <scope>NUCLEOTIDE SEQUENCE</scope>
    <source>
        <strain evidence="13">KCOM 28121</strain>
    </source>
</reference>
<keyword evidence="6 10" id="KW-0808">Transferase</keyword>
<evidence type="ECO:0000256" key="2">
    <source>
        <dbReference type="ARBA" id="ARBA00005528"/>
    </source>
</evidence>
<dbReference type="PANTHER" id="PTHR30027:SF3">
    <property type="entry name" value="16S RRNA (URACIL(1498)-N(3))-METHYLTRANSFERASE"/>
    <property type="match status" value="1"/>
</dbReference>
<evidence type="ECO:0000256" key="3">
    <source>
        <dbReference type="ARBA" id="ARBA00022490"/>
    </source>
</evidence>
<dbReference type="Pfam" id="PF20260">
    <property type="entry name" value="PUA_4"/>
    <property type="match status" value="1"/>
</dbReference>
<comment type="similarity">
    <text evidence="2 10">Belongs to the RNA methyltransferase RsmE family.</text>
</comment>
<gene>
    <name evidence="13" type="ORF">OL231_00420</name>
</gene>
<dbReference type="RefSeq" id="WP_264860508.1">
    <property type="nucleotide sequence ID" value="NZ_CP110230.1"/>
</dbReference>
<accession>A0AA46WBE5</accession>
<dbReference type="InterPro" id="IPR029026">
    <property type="entry name" value="tRNA_m1G_MTases_N"/>
</dbReference>
<dbReference type="EMBL" id="CP110230">
    <property type="protein sequence ID" value="UZD41029.1"/>
    <property type="molecule type" value="Genomic_DNA"/>
</dbReference>
<dbReference type="EC" id="2.1.1.193" evidence="10"/>
<evidence type="ECO:0000259" key="12">
    <source>
        <dbReference type="Pfam" id="PF20260"/>
    </source>
</evidence>
<dbReference type="NCBIfam" id="NF008702">
    <property type="entry name" value="PRK11713.6-1"/>
    <property type="match status" value="1"/>
</dbReference>
<dbReference type="SUPFAM" id="SSF75217">
    <property type="entry name" value="alpha/beta knot"/>
    <property type="match status" value="1"/>
</dbReference>
<keyword evidence="3 10" id="KW-0963">Cytoplasm</keyword>
<keyword evidence="7 10" id="KW-0949">S-adenosyl-L-methionine</keyword>
<evidence type="ECO:0000256" key="1">
    <source>
        <dbReference type="ARBA" id="ARBA00004496"/>
    </source>
</evidence>
<evidence type="ECO:0000313" key="13">
    <source>
        <dbReference type="EMBL" id="UZD41029.1"/>
    </source>
</evidence>
<name>A0AA46WBE5_CAPOC</name>
<dbReference type="AlphaFoldDB" id="A0AA46WBE5"/>
<dbReference type="CDD" id="cd18084">
    <property type="entry name" value="RsmE-like"/>
    <property type="match status" value="1"/>
</dbReference>
<dbReference type="PANTHER" id="PTHR30027">
    <property type="entry name" value="RIBOSOMAL RNA SMALL SUBUNIT METHYLTRANSFERASE E"/>
    <property type="match status" value="1"/>
</dbReference>
<feature type="domain" description="Ribosomal RNA small subunit methyltransferase E methyltransferase" evidence="11">
    <location>
        <begin position="76"/>
        <end position="234"/>
    </location>
</feature>
<dbReference type="SUPFAM" id="SSF88697">
    <property type="entry name" value="PUA domain-like"/>
    <property type="match status" value="1"/>
</dbReference>
<sequence length="246" mass="27792">MSMQLFFHSSLHSSSTNCFFDKEESQHIVKVLRKKAGDILHITNGKGLLFEAKLDFATPKQCEVSILKCTPQLPRPYYLHLVVAPTKMNERYEWFLEKATEIGVDEVTPIICEHSERTTIKVERFEKILLSAMKQSLQCYLPKLNAPIASAQFFKTMLTDSSAKYIAHCQENEKRLLSRTLKPFPERITVLIGPEGDFSTNEINTALQQAFVPISLGDTRLRTETAAIVACHTVAVINELTNISST</sequence>
<dbReference type="NCBIfam" id="TIGR00046">
    <property type="entry name" value="RsmE family RNA methyltransferase"/>
    <property type="match status" value="1"/>
</dbReference>
<feature type="domain" description="Ribosomal RNA small subunit methyltransferase E PUA-like" evidence="12">
    <location>
        <begin position="20"/>
        <end position="67"/>
    </location>
</feature>
<evidence type="ECO:0000256" key="5">
    <source>
        <dbReference type="ARBA" id="ARBA00022603"/>
    </source>
</evidence>
<dbReference type="InterPro" id="IPR029028">
    <property type="entry name" value="Alpha/beta_knot_MTases"/>
</dbReference>
<evidence type="ECO:0000256" key="4">
    <source>
        <dbReference type="ARBA" id="ARBA00022552"/>
    </source>
</evidence>
<evidence type="ECO:0000259" key="11">
    <source>
        <dbReference type="Pfam" id="PF04452"/>
    </source>
</evidence>
<dbReference type="Gene3D" id="3.40.1280.10">
    <property type="match status" value="1"/>
</dbReference>
<dbReference type="InterPro" id="IPR046887">
    <property type="entry name" value="RsmE_PUA-like"/>
</dbReference>
<dbReference type="InterPro" id="IPR046886">
    <property type="entry name" value="RsmE_MTase_dom"/>
</dbReference>
<comment type="subcellular location">
    <subcellularLocation>
        <location evidence="1 10">Cytoplasm</location>
    </subcellularLocation>
</comment>
<dbReference type="InterPro" id="IPR015947">
    <property type="entry name" value="PUA-like_sf"/>
</dbReference>
<dbReference type="InterPro" id="IPR006700">
    <property type="entry name" value="RsmE"/>
</dbReference>
<comment type="function">
    <text evidence="8 10">Specifically methylates the N3 position of the uracil ring of uridine 1498 (m3U1498) in 16S rRNA. Acts on the fully assembled 30S ribosomal subunit.</text>
</comment>
<comment type="catalytic activity">
    <reaction evidence="9 10">
        <text>uridine(1498) in 16S rRNA + S-adenosyl-L-methionine = N(3)-methyluridine(1498) in 16S rRNA + S-adenosyl-L-homocysteine + H(+)</text>
        <dbReference type="Rhea" id="RHEA:42920"/>
        <dbReference type="Rhea" id="RHEA-COMP:10283"/>
        <dbReference type="Rhea" id="RHEA-COMP:10284"/>
        <dbReference type="ChEBI" id="CHEBI:15378"/>
        <dbReference type="ChEBI" id="CHEBI:57856"/>
        <dbReference type="ChEBI" id="CHEBI:59789"/>
        <dbReference type="ChEBI" id="CHEBI:65315"/>
        <dbReference type="ChEBI" id="CHEBI:74502"/>
        <dbReference type="EC" id="2.1.1.193"/>
    </reaction>
</comment>
<dbReference type="PIRSF" id="PIRSF015601">
    <property type="entry name" value="MTase_slr0722"/>
    <property type="match status" value="1"/>
</dbReference>